<organism evidence="2 3">
    <name type="scientific">Polarella glacialis</name>
    <name type="common">Dinoflagellate</name>
    <dbReference type="NCBI Taxonomy" id="89957"/>
    <lineage>
        <taxon>Eukaryota</taxon>
        <taxon>Sar</taxon>
        <taxon>Alveolata</taxon>
        <taxon>Dinophyceae</taxon>
        <taxon>Suessiales</taxon>
        <taxon>Suessiaceae</taxon>
        <taxon>Polarella</taxon>
    </lineage>
</organism>
<accession>A0A813KCJ4</accession>
<evidence type="ECO:0000313" key="2">
    <source>
        <dbReference type="EMBL" id="CAE8696616.1"/>
    </source>
</evidence>
<dbReference type="PANTHER" id="PTHR12329">
    <property type="entry name" value="BCL2-ASSOCIATED ATHANOGENE"/>
    <property type="match status" value="1"/>
</dbReference>
<dbReference type="InterPro" id="IPR000626">
    <property type="entry name" value="Ubiquitin-like_dom"/>
</dbReference>
<dbReference type="Gene3D" id="3.10.20.90">
    <property type="entry name" value="Phosphatidylinositol 3-kinase Catalytic Subunit, Chain A, domain 1"/>
    <property type="match status" value="1"/>
</dbReference>
<dbReference type="InterPro" id="IPR019956">
    <property type="entry name" value="Ubiquitin_dom"/>
</dbReference>
<protein>
    <recommendedName>
        <fullName evidence="1">Ubiquitin-like domain-containing protein</fullName>
    </recommendedName>
</protein>
<evidence type="ECO:0000313" key="3">
    <source>
        <dbReference type="Proteomes" id="UP000626109"/>
    </source>
</evidence>
<reference evidence="2" key="1">
    <citation type="submission" date="2021-02" db="EMBL/GenBank/DDBJ databases">
        <authorList>
            <person name="Dougan E. K."/>
            <person name="Rhodes N."/>
            <person name="Thang M."/>
            <person name="Chan C."/>
        </authorList>
    </citation>
    <scope>NUCLEOTIDE SEQUENCE</scope>
</reference>
<dbReference type="Pfam" id="PF00240">
    <property type="entry name" value="ubiquitin"/>
    <property type="match status" value="1"/>
</dbReference>
<dbReference type="EMBL" id="CAJNNW010028541">
    <property type="protein sequence ID" value="CAE8696616.1"/>
    <property type="molecule type" value="Genomic_DNA"/>
</dbReference>
<dbReference type="InterPro" id="IPR039773">
    <property type="entry name" value="BAG_chaperone_regulator"/>
</dbReference>
<dbReference type="InterPro" id="IPR029071">
    <property type="entry name" value="Ubiquitin-like_domsf"/>
</dbReference>
<gene>
    <name evidence="2" type="ORF">PGLA2088_LOCUS29906</name>
</gene>
<evidence type="ECO:0000259" key="1">
    <source>
        <dbReference type="PROSITE" id="PS50053"/>
    </source>
</evidence>
<dbReference type="PRINTS" id="PR00348">
    <property type="entry name" value="UBIQUITIN"/>
</dbReference>
<comment type="caution">
    <text evidence="2">The sequence shown here is derived from an EMBL/GenBank/DDBJ whole genome shotgun (WGS) entry which is preliminary data.</text>
</comment>
<feature type="domain" description="Ubiquitin-like" evidence="1">
    <location>
        <begin position="2"/>
        <end position="78"/>
    </location>
</feature>
<dbReference type="Proteomes" id="UP000626109">
    <property type="component" value="Unassembled WGS sequence"/>
</dbReference>
<dbReference type="GO" id="GO:0051087">
    <property type="term" value="F:protein-folding chaperone binding"/>
    <property type="evidence" value="ECO:0007669"/>
    <property type="project" value="InterPro"/>
</dbReference>
<dbReference type="SUPFAM" id="SSF54236">
    <property type="entry name" value="Ubiquitin-like"/>
    <property type="match status" value="1"/>
</dbReference>
<proteinExistence type="predicted"/>
<dbReference type="AlphaFoldDB" id="A0A813KCJ4"/>
<name>A0A813KCJ4_POLGL</name>
<dbReference type="SMART" id="SM00213">
    <property type="entry name" value="UBQ"/>
    <property type="match status" value="1"/>
</dbReference>
<dbReference type="CDD" id="cd17039">
    <property type="entry name" value="Ubl_ubiquitin_like"/>
    <property type="match status" value="1"/>
</dbReference>
<sequence length="293" mass="31713">MLKLVIVAPDKRKVELDCEPSETFGDVKSRIEAALGVPKDKQRLLCSGKERKDASETLAAAGVTAKSSKLMLMLAPGYTMPAAAVAEGEAAVAGAEEGEGEPAVDLEGELPGGDASQAPVVVQVRQGRNRYRVRVRRGLATVTFGELSDYLAEQMLPPGIPSSELRLIARGKTASREDPLCTEGSSKDMSVMLMFREGFFVAAEGAKWLQEKSTELGEAEEKLVRLTKRVEANFSNAETSVQLAELEGLLESLVQSVDSVRVNATKLPQMRELRDRSANALERVLALHKTARF</sequence>
<dbReference type="PROSITE" id="PS50053">
    <property type="entry name" value="UBIQUITIN_2"/>
    <property type="match status" value="1"/>
</dbReference>